<dbReference type="PANTHER" id="PTHR33495">
    <property type="entry name" value="ANTI-SIGMA FACTOR ANTAGONIST TM_1081-RELATED-RELATED"/>
    <property type="match status" value="1"/>
</dbReference>
<dbReference type="InterPro" id="IPR003658">
    <property type="entry name" value="Anti-sigma_ant"/>
</dbReference>
<keyword evidence="5" id="KW-1185">Reference proteome</keyword>
<accession>A0ABV5I9U5</accession>
<comment type="similarity">
    <text evidence="1 2">Belongs to the anti-sigma-factor antagonist family.</text>
</comment>
<dbReference type="NCBIfam" id="TIGR00377">
    <property type="entry name" value="ant_ant_sig"/>
    <property type="match status" value="1"/>
</dbReference>
<evidence type="ECO:0000256" key="1">
    <source>
        <dbReference type="ARBA" id="ARBA00009013"/>
    </source>
</evidence>
<sequence>MTPLTLSCHDLPGGVLVTVAGELDSSNSQRLESYAERQRRPGAGMVLDLAGLTFMDSRGLHVLLRLNAAVLDQGGVLRLAAVQELPARVLQVTGVWSSLIVHADVGEAVAAMGAQRPDGLRESS</sequence>
<evidence type="ECO:0000256" key="2">
    <source>
        <dbReference type="RuleBase" id="RU003749"/>
    </source>
</evidence>
<dbReference type="PANTHER" id="PTHR33495:SF2">
    <property type="entry name" value="ANTI-SIGMA FACTOR ANTAGONIST TM_1081-RELATED"/>
    <property type="match status" value="1"/>
</dbReference>
<dbReference type="CDD" id="cd07043">
    <property type="entry name" value="STAS_anti-anti-sigma_factors"/>
    <property type="match status" value="1"/>
</dbReference>
<dbReference type="Gene3D" id="3.30.750.24">
    <property type="entry name" value="STAS domain"/>
    <property type="match status" value="1"/>
</dbReference>
<feature type="domain" description="STAS" evidence="3">
    <location>
        <begin position="4"/>
        <end position="112"/>
    </location>
</feature>
<comment type="caution">
    <text evidence="4">The sequence shown here is derived from an EMBL/GenBank/DDBJ whole genome shotgun (WGS) entry which is preliminary data.</text>
</comment>
<dbReference type="PROSITE" id="PS50801">
    <property type="entry name" value="STAS"/>
    <property type="match status" value="1"/>
</dbReference>
<dbReference type="RefSeq" id="WP_189650112.1">
    <property type="nucleotide sequence ID" value="NZ_BMRC01000012.1"/>
</dbReference>
<proteinExistence type="inferred from homology"/>
<organism evidence="4 5">
    <name type="scientific">Nonomuraea spiralis</name>
    <dbReference type="NCBI Taxonomy" id="46182"/>
    <lineage>
        <taxon>Bacteria</taxon>
        <taxon>Bacillati</taxon>
        <taxon>Actinomycetota</taxon>
        <taxon>Actinomycetes</taxon>
        <taxon>Streptosporangiales</taxon>
        <taxon>Streptosporangiaceae</taxon>
        <taxon>Nonomuraea</taxon>
    </lineage>
</organism>
<dbReference type="Pfam" id="PF01740">
    <property type="entry name" value="STAS"/>
    <property type="match status" value="1"/>
</dbReference>
<dbReference type="SUPFAM" id="SSF52091">
    <property type="entry name" value="SpoIIaa-like"/>
    <property type="match status" value="1"/>
</dbReference>
<dbReference type="InterPro" id="IPR036513">
    <property type="entry name" value="STAS_dom_sf"/>
</dbReference>
<gene>
    <name evidence="4" type="ORF">ACFFV7_08880</name>
</gene>
<evidence type="ECO:0000313" key="4">
    <source>
        <dbReference type="EMBL" id="MFB9201300.1"/>
    </source>
</evidence>
<protein>
    <recommendedName>
        <fullName evidence="2">Anti-sigma factor antagonist</fullName>
    </recommendedName>
</protein>
<dbReference type="Proteomes" id="UP001589647">
    <property type="component" value="Unassembled WGS sequence"/>
</dbReference>
<evidence type="ECO:0000313" key="5">
    <source>
        <dbReference type="Proteomes" id="UP001589647"/>
    </source>
</evidence>
<name>A0ABV5I9U5_9ACTN</name>
<dbReference type="InterPro" id="IPR002645">
    <property type="entry name" value="STAS_dom"/>
</dbReference>
<dbReference type="EMBL" id="JBHMEI010000004">
    <property type="protein sequence ID" value="MFB9201300.1"/>
    <property type="molecule type" value="Genomic_DNA"/>
</dbReference>
<reference evidence="4 5" key="1">
    <citation type="submission" date="2024-09" db="EMBL/GenBank/DDBJ databases">
        <authorList>
            <person name="Sun Q."/>
            <person name="Mori K."/>
        </authorList>
    </citation>
    <scope>NUCLEOTIDE SEQUENCE [LARGE SCALE GENOMIC DNA]</scope>
    <source>
        <strain evidence="4 5">CCM 3426</strain>
    </source>
</reference>
<evidence type="ECO:0000259" key="3">
    <source>
        <dbReference type="PROSITE" id="PS50801"/>
    </source>
</evidence>